<feature type="domain" description="NUP160 helical" evidence="5">
    <location>
        <begin position="382"/>
        <end position="560"/>
    </location>
</feature>
<feature type="domain" description="NUP160 middle TPR" evidence="6">
    <location>
        <begin position="776"/>
        <end position="1027"/>
    </location>
</feature>
<evidence type="ECO:0000259" key="4">
    <source>
        <dbReference type="Pfam" id="PF11715"/>
    </source>
</evidence>
<dbReference type="EMBL" id="SDRB02006393">
    <property type="protein sequence ID" value="THG12740.1"/>
    <property type="molecule type" value="Genomic_DNA"/>
</dbReference>
<dbReference type="STRING" id="542762.A0A4S4E9D1"/>
<accession>A0A4S4E9D1</accession>
<dbReference type="Pfam" id="PF17238">
    <property type="entry name" value="NUP160_helical_2"/>
    <property type="match status" value="1"/>
</dbReference>
<evidence type="ECO:0000256" key="1">
    <source>
        <dbReference type="ARBA" id="ARBA00004123"/>
    </source>
</evidence>
<keyword evidence="8" id="KW-1185">Reference proteome</keyword>
<dbReference type="GO" id="GO:0017056">
    <property type="term" value="F:structural constituent of nuclear pore"/>
    <property type="evidence" value="ECO:0007669"/>
    <property type="project" value="TreeGrafter"/>
</dbReference>
<feature type="domain" description="Nucleoporin Nup120/160 beta-propeller" evidence="4">
    <location>
        <begin position="249"/>
        <end position="365"/>
    </location>
</feature>
<dbReference type="InterPro" id="IPR021717">
    <property type="entry name" value="Nucleoporin_Nup160"/>
</dbReference>
<protein>
    <submittedName>
        <fullName evidence="7">Uncharacterized protein</fullName>
    </submittedName>
</protein>
<evidence type="ECO:0000313" key="7">
    <source>
        <dbReference type="EMBL" id="THG12740.1"/>
    </source>
</evidence>
<reference evidence="7 8" key="1">
    <citation type="journal article" date="2018" name="Proc. Natl. Acad. Sci. U.S.A.">
        <title>Draft genome sequence of Camellia sinensis var. sinensis provides insights into the evolution of the tea genome and tea quality.</title>
        <authorList>
            <person name="Wei C."/>
            <person name="Yang H."/>
            <person name="Wang S."/>
            <person name="Zhao J."/>
            <person name="Liu C."/>
            <person name="Gao L."/>
            <person name="Xia E."/>
            <person name="Lu Y."/>
            <person name="Tai Y."/>
            <person name="She G."/>
            <person name="Sun J."/>
            <person name="Cao H."/>
            <person name="Tong W."/>
            <person name="Gao Q."/>
            <person name="Li Y."/>
            <person name="Deng W."/>
            <person name="Jiang X."/>
            <person name="Wang W."/>
            <person name="Chen Q."/>
            <person name="Zhang S."/>
            <person name="Li H."/>
            <person name="Wu J."/>
            <person name="Wang P."/>
            <person name="Li P."/>
            <person name="Shi C."/>
            <person name="Zheng F."/>
            <person name="Jian J."/>
            <person name="Huang B."/>
            <person name="Shan D."/>
            <person name="Shi M."/>
            <person name="Fang C."/>
            <person name="Yue Y."/>
            <person name="Li F."/>
            <person name="Li D."/>
            <person name="Wei S."/>
            <person name="Han B."/>
            <person name="Jiang C."/>
            <person name="Yin Y."/>
            <person name="Xia T."/>
            <person name="Zhang Z."/>
            <person name="Bennetzen J.L."/>
            <person name="Zhao S."/>
            <person name="Wan X."/>
        </authorList>
    </citation>
    <scope>NUCLEOTIDE SEQUENCE [LARGE SCALE GENOMIC DNA]</scope>
    <source>
        <strain evidence="8">cv. Shuchazao</strain>
        <tissue evidence="7">Leaf</tissue>
    </source>
</reference>
<comment type="caution">
    <text evidence="7">The sequence shown here is derived from an EMBL/GenBank/DDBJ whole genome shotgun (WGS) entry which is preliminary data.</text>
</comment>
<organism evidence="7 8">
    <name type="scientific">Camellia sinensis var. sinensis</name>
    <name type="common">China tea</name>
    <dbReference type="NCBI Taxonomy" id="542762"/>
    <lineage>
        <taxon>Eukaryota</taxon>
        <taxon>Viridiplantae</taxon>
        <taxon>Streptophyta</taxon>
        <taxon>Embryophyta</taxon>
        <taxon>Tracheophyta</taxon>
        <taxon>Spermatophyta</taxon>
        <taxon>Magnoliopsida</taxon>
        <taxon>eudicotyledons</taxon>
        <taxon>Gunneridae</taxon>
        <taxon>Pentapetalae</taxon>
        <taxon>asterids</taxon>
        <taxon>Ericales</taxon>
        <taxon>Theaceae</taxon>
        <taxon>Camellia</taxon>
    </lineage>
</organism>
<evidence type="ECO:0000259" key="5">
    <source>
        <dbReference type="Pfam" id="PF17238"/>
    </source>
</evidence>
<dbReference type="InterPro" id="IPR056535">
    <property type="entry name" value="TPR_NUP160_M"/>
</dbReference>
<sequence>MDYLFSHATQLKCIVPENVLQEDNRCCAGFGSIRGATFVRLWVGEANNDTSAIPLAILYKRSPGVSMEMIYVYSLHYSVGDRIILLLDSSVQHIPLEEGALIDVKITSNKIWILKEDGLIMLGLFNTTDNGGVAQCYSLQEAVVADQLFQSSEHSSDDLLWLAQSIFSSLKLTTTGCILCTIRSEVEAIVRLHPLGSIVGMSWCRTTRVRLGQDWTGEEPCILQPFTEPCFNLNLDMAQYDPLEDQIVPFVSSIFLRRLLSPGVLQSTVLRATFQDYNKHLANSEFYSLTVDRLKMEILSLVEHEGISESPVSILYRWKTFCTRYFHCWCKMNAPIGFLIDSSMGAIGLIRKNSVSLFRCLEDIEFLIYGSFDELGDIVSSGLDLSDDNVDREILFEVLRCVSNVSQQLGKGSSAIFYESLLSAPSISSEEVVPRLLKILETGYSSSVTAFHISELGADIAWEKEMADHKNLRKFSVDMFLSLLALSNKATAWGKVLDVIENYLKFLVPRKIIQKFDSDVGFNINTCVMIQATSQVAKVMFESSLDILLLLSYLVNIGGQDENGSLSKAGHLWLGRVSYFSIHILHDDISRIQLELVPMIQEIITDWHIIHFLGTTSSESPATEDFSYQLSSLQIDNNIDKRSWNVNLGKCDFTLACILLLNFRSSSEDQAYLSVKCLPDPGSFISSVRNFTSWIMWGRTGEETPAFFSHSTELALILLRHGQYDAVEYLLTIVDAHSRKEKISESIQSGDGEWGILLHLLGCCLLAQAQRVPQGLLKEKKVSEAVRCFFRASSVQGAPQALQGLSYEAGLPHLGFTDCQSAAVWKLHYYQWAMQIFEQYNLSEGACQFALAALEQVDESLGSKDDNSGADTLNESVNTVKGRLWANVFKFTLDLNYYYDAYCAIISNPDEESKNICLRRFIIVLYERGSIKILCDGQLPFIGLTEKVERELAWKAGRSDISAKPNPFKLLYAFEMRQHNWRRAATYIYLYSAQLKAEAAFKDHQRRSLVLQERLNGLSATINALHLVHPAYAWIDPLLEESSLQKEHYSTAGNGIQTQRLQSYVDVEKLENEFVLTSAEYMLSLANVKWTFTGNEKPPPDLVDLLLQADLYDMAFTVILKFWKGSGLKRELERVFIAMSLKCCPNRVGPSLIGNDIKMSGLLLTSSKDEVVVHGSLDTIPPTHQSKGNTQWETLELYLEKYKGFHSRLPVIVAETLLSADPQIELPLWLVQMFKHQSAIVVTEASEYFSATTKSAFYLQIDSRRTCGIVLSDKLACKARPSYKQKPALLLHDRLCSHPVHLQESTLGMTGNEANPAFLFQLYVDYGRYAEATNLLLEYFESFASMRPTDIIRRKRPSAAWFPYTTIERLWCQLEELIRMGHMVDQCEKLKNLIRGALRNHLNLLREDSDDVQSSAAC</sequence>
<evidence type="ECO:0000256" key="2">
    <source>
        <dbReference type="ARBA" id="ARBA00022448"/>
    </source>
</evidence>
<keyword evidence="3" id="KW-0539">Nucleus</keyword>
<dbReference type="Pfam" id="PF11715">
    <property type="entry name" value="Beta-prop_Nup120_160"/>
    <property type="match status" value="1"/>
</dbReference>
<comment type="subcellular location">
    <subcellularLocation>
        <location evidence="1">Nucleus</location>
    </subcellularLocation>
</comment>
<proteinExistence type="predicted"/>
<dbReference type="InterPro" id="IPR035192">
    <property type="entry name" value="NUP160_hel_plant"/>
</dbReference>
<dbReference type="Pfam" id="PF23354">
    <property type="entry name" value="TPR_NUP160_120_M"/>
    <property type="match status" value="1"/>
</dbReference>
<dbReference type="Proteomes" id="UP000306102">
    <property type="component" value="Unassembled WGS sequence"/>
</dbReference>
<dbReference type="GO" id="GO:0005643">
    <property type="term" value="C:nuclear pore"/>
    <property type="evidence" value="ECO:0007669"/>
    <property type="project" value="UniProtKB-ARBA"/>
</dbReference>
<evidence type="ECO:0000259" key="6">
    <source>
        <dbReference type="Pfam" id="PF23354"/>
    </source>
</evidence>
<keyword evidence="2" id="KW-0813">Transport</keyword>
<evidence type="ECO:0000256" key="3">
    <source>
        <dbReference type="ARBA" id="ARBA00023242"/>
    </source>
</evidence>
<dbReference type="PANTHER" id="PTHR21286">
    <property type="entry name" value="NUCLEAR PORE COMPLEX PROTEIN NUP160"/>
    <property type="match status" value="1"/>
</dbReference>
<gene>
    <name evidence="7" type="ORF">TEA_026867</name>
</gene>
<dbReference type="InterPro" id="IPR059141">
    <property type="entry name" value="Beta-prop_Nup120_160"/>
</dbReference>
<name>A0A4S4E9D1_CAMSN</name>
<dbReference type="PANTHER" id="PTHR21286:SF0">
    <property type="entry name" value="NUCLEAR PORE COMPLEX PROTEIN NUP160"/>
    <property type="match status" value="1"/>
</dbReference>
<evidence type="ECO:0000313" key="8">
    <source>
        <dbReference type="Proteomes" id="UP000306102"/>
    </source>
</evidence>